<proteinExistence type="predicted"/>
<feature type="transmembrane region" description="Helical" evidence="1">
    <location>
        <begin position="90"/>
        <end position="110"/>
    </location>
</feature>
<evidence type="ECO:0000256" key="1">
    <source>
        <dbReference type="SAM" id="Phobius"/>
    </source>
</evidence>
<keyword evidence="3" id="KW-1185">Reference proteome</keyword>
<organism evidence="2 3">
    <name type="scientific">Crucibulum laeve</name>
    <dbReference type="NCBI Taxonomy" id="68775"/>
    <lineage>
        <taxon>Eukaryota</taxon>
        <taxon>Fungi</taxon>
        <taxon>Dikarya</taxon>
        <taxon>Basidiomycota</taxon>
        <taxon>Agaricomycotina</taxon>
        <taxon>Agaricomycetes</taxon>
        <taxon>Agaricomycetidae</taxon>
        <taxon>Agaricales</taxon>
        <taxon>Agaricineae</taxon>
        <taxon>Nidulariaceae</taxon>
        <taxon>Crucibulum</taxon>
    </lineage>
</organism>
<feature type="transmembrane region" description="Helical" evidence="1">
    <location>
        <begin position="175"/>
        <end position="195"/>
    </location>
</feature>
<sequence length="252" mass="28729">MNAPEEYIQIWQRPWSHIKFLYVFSRYFALAAQLVERMLLSSVLFQQPISPNICRPYYYFQTVVVMCILATLELVLMLRVYAFYNQDKKVGLLFIVVFITETGCNFIFGIRRVYQVEFDAACIIESIPRSVVGLGATVAFTQCLIWGMTILKDSGLARYQLKAVPIVRVMKRDGVLVFIAISAMVSVSIPYTVLVKQTAHVVPQAVVTVFSVMTCHLILNMQRLKTLTCPSDNEDMEFTTILENTTVSFDSE</sequence>
<evidence type="ECO:0008006" key="4">
    <source>
        <dbReference type="Google" id="ProtNLM"/>
    </source>
</evidence>
<dbReference type="Proteomes" id="UP000308652">
    <property type="component" value="Unassembled WGS sequence"/>
</dbReference>
<feature type="transmembrane region" description="Helical" evidence="1">
    <location>
        <begin position="201"/>
        <end position="219"/>
    </location>
</feature>
<keyword evidence="1" id="KW-1133">Transmembrane helix</keyword>
<accession>A0A5C3M359</accession>
<dbReference type="OrthoDB" id="3206101at2759"/>
<keyword evidence="1" id="KW-0812">Transmembrane</keyword>
<gene>
    <name evidence="2" type="ORF">BDQ12DRAFT_734952</name>
</gene>
<feature type="transmembrane region" description="Helical" evidence="1">
    <location>
        <begin position="20"/>
        <end position="45"/>
    </location>
</feature>
<feature type="transmembrane region" description="Helical" evidence="1">
    <location>
        <begin position="57"/>
        <end position="78"/>
    </location>
</feature>
<evidence type="ECO:0000313" key="2">
    <source>
        <dbReference type="EMBL" id="TFK39632.1"/>
    </source>
</evidence>
<evidence type="ECO:0000313" key="3">
    <source>
        <dbReference type="Proteomes" id="UP000308652"/>
    </source>
</evidence>
<dbReference type="EMBL" id="ML213599">
    <property type="protein sequence ID" value="TFK39632.1"/>
    <property type="molecule type" value="Genomic_DNA"/>
</dbReference>
<dbReference type="STRING" id="68775.A0A5C3M359"/>
<dbReference type="AlphaFoldDB" id="A0A5C3M359"/>
<keyword evidence="1" id="KW-0472">Membrane</keyword>
<reference evidence="2 3" key="1">
    <citation type="journal article" date="2019" name="Nat. Ecol. Evol.">
        <title>Megaphylogeny resolves global patterns of mushroom evolution.</title>
        <authorList>
            <person name="Varga T."/>
            <person name="Krizsan K."/>
            <person name="Foldi C."/>
            <person name="Dima B."/>
            <person name="Sanchez-Garcia M."/>
            <person name="Sanchez-Ramirez S."/>
            <person name="Szollosi G.J."/>
            <person name="Szarkandi J.G."/>
            <person name="Papp V."/>
            <person name="Albert L."/>
            <person name="Andreopoulos W."/>
            <person name="Angelini C."/>
            <person name="Antonin V."/>
            <person name="Barry K.W."/>
            <person name="Bougher N.L."/>
            <person name="Buchanan P."/>
            <person name="Buyck B."/>
            <person name="Bense V."/>
            <person name="Catcheside P."/>
            <person name="Chovatia M."/>
            <person name="Cooper J."/>
            <person name="Damon W."/>
            <person name="Desjardin D."/>
            <person name="Finy P."/>
            <person name="Geml J."/>
            <person name="Haridas S."/>
            <person name="Hughes K."/>
            <person name="Justo A."/>
            <person name="Karasinski D."/>
            <person name="Kautmanova I."/>
            <person name="Kiss B."/>
            <person name="Kocsube S."/>
            <person name="Kotiranta H."/>
            <person name="LaButti K.M."/>
            <person name="Lechner B.E."/>
            <person name="Liimatainen K."/>
            <person name="Lipzen A."/>
            <person name="Lukacs Z."/>
            <person name="Mihaltcheva S."/>
            <person name="Morgado L.N."/>
            <person name="Niskanen T."/>
            <person name="Noordeloos M.E."/>
            <person name="Ohm R.A."/>
            <person name="Ortiz-Santana B."/>
            <person name="Ovrebo C."/>
            <person name="Racz N."/>
            <person name="Riley R."/>
            <person name="Savchenko A."/>
            <person name="Shiryaev A."/>
            <person name="Soop K."/>
            <person name="Spirin V."/>
            <person name="Szebenyi C."/>
            <person name="Tomsovsky M."/>
            <person name="Tulloss R.E."/>
            <person name="Uehling J."/>
            <person name="Grigoriev I.V."/>
            <person name="Vagvolgyi C."/>
            <person name="Papp T."/>
            <person name="Martin F.M."/>
            <person name="Miettinen O."/>
            <person name="Hibbett D.S."/>
            <person name="Nagy L.G."/>
        </authorList>
    </citation>
    <scope>NUCLEOTIDE SEQUENCE [LARGE SCALE GENOMIC DNA]</scope>
    <source>
        <strain evidence="2 3">CBS 166.37</strain>
    </source>
</reference>
<name>A0A5C3M359_9AGAR</name>
<protein>
    <recommendedName>
        <fullName evidence="4">Organic solute transporter Ostalpha-domain-containing protein</fullName>
    </recommendedName>
</protein>
<feature type="transmembrane region" description="Helical" evidence="1">
    <location>
        <begin position="130"/>
        <end position="151"/>
    </location>
</feature>